<reference evidence="1" key="1">
    <citation type="submission" date="2014-09" db="EMBL/GenBank/DDBJ databases">
        <authorList>
            <person name="Magalhaes I.L.F."/>
            <person name="Oliveira U."/>
            <person name="Santos F.R."/>
            <person name="Vidigal T.H.D.A."/>
            <person name="Brescovit A.D."/>
            <person name="Santos A.J."/>
        </authorList>
    </citation>
    <scope>NUCLEOTIDE SEQUENCE</scope>
    <source>
        <tissue evidence="1">Shoot tissue taken approximately 20 cm above the soil surface</tissue>
    </source>
</reference>
<sequence length="63" mass="6958">MKTSTFLTHCDPGLDQHHPPCCNQCAFQGLAPSASFSLSSQVSLYRHRTTSSSNLYHHFLCCG</sequence>
<protein>
    <submittedName>
        <fullName evidence="1">Uncharacterized protein</fullName>
    </submittedName>
</protein>
<evidence type="ECO:0000313" key="1">
    <source>
        <dbReference type="EMBL" id="JAD85283.1"/>
    </source>
</evidence>
<reference evidence="1" key="2">
    <citation type="journal article" date="2015" name="Data Brief">
        <title>Shoot transcriptome of the giant reed, Arundo donax.</title>
        <authorList>
            <person name="Barrero R.A."/>
            <person name="Guerrero F.D."/>
            <person name="Moolhuijzen P."/>
            <person name="Goolsby J.A."/>
            <person name="Tidwell J."/>
            <person name="Bellgard S.E."/>
            <person name="Bellgard M.I."/>
        </authorList>
    </citation>
    <scope>NUCLEOTIDE SEQUENCE</scope>
    <source>
        <tissue evidence="1">Shoot tissue taken approximately 20 cm above the soil surface</tissue>
    </source>
</reference>
<proteinExistence type="predicted"/>
<organism evidence="1">
    <name type="scientific">Arundo donax</name>
    <name type="common">Giant reed</name>
    <name type="synonym">Donax arundinaceus</name>
    <dbReference type="NCBI Taxonomy" id="35708"/>
    <lineage>
        <taxon>Eukaryota</taxon>
        <taxon>Viridiplantae</taxon>
        <taxon>Streptophyta</taxon>
        <taxon>Embryophyta</taxon>
        <taxon>Tracheophyta</taxon>
        <taxon>Spermatophyta</taxon>
        <taxon>Magnoliopsida</taxon>
        <taxon>Liliopsida</taxon>
        <taxon>Poales</taxon>
        <taxon>Poaceae</taxon>
        <taxon>PACMAD clade</taxon>
        <taxon>Arundinoideae</taxon>
        <taxon>Arundineae</taxon>
        <taxon>Arundo</taxon>
    </lineage>
</organism>
<name>A0A0A9DF25_ARUDO</name>
<accession>A0A0A9DF25</accession>
<dbReference type="AlphaFoldDB" id="A0A0A9DF25"/>
<dbReference type="EMBL" id="GBRH01212612">
    <property type="protein sequence ID" value="JAD85283.1"/>
    <property type="molecule type" value="Transcribed_RNA"/>
</dbReference>